<dbReference type="FunCoup" id="I2H985">
    <property type="interactions" value="34"/>
</dbReference>
<feature type="transmembrane region" description="Helical" evidence="9">
    <location>
        <begin position="396"/>
        <end position="420"/>
    </location>
</feature>
<evidence type="ECO:0000256" key="1">
    <source>
        <dbReference type="ARBA" id="ARBA00004128"/>
    </source>
</evidence>
<evidence type="ECO:0000256" key="2">
    <source>
        <dbReference type="ARBA" id="ARBA00008335"/>
    </source>
</evidence>
<dbReference type="Proteomes" id="UP000002866">
    <property type="component" value="Chromosome 9"/>
</dbReference>
<sequence>MSPSRLERLLSYHIRHLLPHVLSHRNLYKLSYIFALLTAVTSGFISLISLFSAPWQYHLGYTSKQINIIASWTMLGMYLTPPVLGIMADIHGPITLSWLSLFLFVPSYAYLSYSFNQANNNITFLFTVISFINIGIATSALYFCSLITCAKLYPQRKLLSISLPTTCYGISSLIGSQFLRWKWFFTKQNYLDLARVFKCFSWIYLVVCILSWVATSFITLLSIIEEKERLSNDSSDNINTTGSSSTNNFINDTETETENENDISETTLLIPVQTKEENQKYIRIFLSDPTSYLLAISMFLSLGPLEMFVTDMGSLTEVLLNGRDNPTLSAELLSLYSFVSTAVRLSTGVLTDYLIKIKKSPKWILINYLILALISQLYILTLTSGGNRHKISDSKILLMGGLMGAVYGGMFTIYPTIVLLRYGQDHFGTVYGSLMTSPALGSAFACMLYAQIYDSNCKTSSLNDIANVISSSNCIGNVYRISSLQILISLLVTIRVLHCWGPKKI</sequence>
<feature type="transmembrane region" description="Helical" evidence="9">
    <location>
        <begin position="96"/>
        <end position="116"/>
    </location>
</feature>
<feature type="transmembrane region" description="Helical" evidence="9">
    <location>
        <begin position="432"/>
        <end position="452"/>
    </location>
</feature>
<dbReference type="OMA" id="PTMWWLA"/>
<comment type="subcellular location">
    <subcellularLocation>
        <location evidence="1">Vacuole membrane</location>
        <topology evidence="1">Multi-pass membrane protein</topology>
    </subcellularLocation>
</comment>
<dbReference type="KEGG" id="tbl:TBLA_0I02810"/>
<dbReference type="Gene3D" id="1.20.1250.20">
    <property type="entry name" value="MFS general substrate transporter like domains"/>
    <property type="match status" value="1"/>
</dbReference>
<dbReference type="PANTHER" id="PTHR21576">
    <property type="entry name" value="UNCHARACTERIZED NODULIN-LIKE PROTEIN"/>
    <property type="match status" value="1"/>
</dbReference>
<dbReference type="AlphaFoldDB" id="I2H985"/>
<feature type="transmembrane region" description="Helical" evidence="9">
    <location>
        <begin position="65"/>
        <end position="84"/>
    </location>
</feature>
<comment type="similarity">
    <text evidence="2">Belongs to the major facilitator superfamily.</text>
</comment>
<keyword evidence="5 9" id="KW-0812">Transmembrane</keyword>
<dbReference type="InterPro" id="IPR011701">
    <property type="entry name" value="MFS"/>
</dbReference>
<keyword evidence="6 9" id="KW-1133">Transmembrane helix</keyword>
<feature type="transmembrane region" description="Helical" evidence="9">
    <location>
        <begin position="32"/>
        <end position="53"/>
    </location>
</feature>
<protein>
    <recommendedName>
        <fullName evidence="8">Probable transporter MCH1</fullName>
    </recommendedName>
</protein>
<evidence type="ECO:0000313" key="11">
    <source>
        <dbReference type="Proteomes" id="UP000002866"/>
    </source>
</evidence>
<keyword evidence="3" id="KW-0813">Transport</keyword>
<evidence type="ECO:0000256" key="7">
    <source>
        <dbReference type="ARBA" id="ARBA00023136"/>
    </source>
</evidence>
<feature type="transmembrane region" description="Helical" evidence="9">
    <location>
        <begin position="122"/>
        <end position="146"/>
    </location>
</feature>
<evidence type="ECO:0000256" key="5">
    <source>
        <dbReference type="ARBA" id="ARBA00022692"/>
    </source>
</evidence>
<feature type="transmembrane region" description="Helical" evidence="9">
    <location>
        <begin position="201"/>
        <end position="224"/>
    </location>
</feature>
<dbReference type="EMBL" id="HE806324">
    <property type="protein sequence ID" value="CCH62937.1"/>
    <property type="molecule type" value="Genomic_DNA"/>
</dbReference>
<organism evidence="10 11">
    <name type="scientific">Henningerozyma blattae (strain ATCC 34711 / CBS 6284 / DSM 70876 / NBRC 10599 / NRRL Y-10934 / UCD 77-7)</name>
    <name type="common">Yeast</name>
    <name type="synonym">Tetrapisispora blattae</name>
    <dbReference type="NCBI Taxonomy" id="1071380"/>
    <lineage>
        <taxon>Eukaryota</taxon>
        <taxon>Fungi</taxon>
        <taxon>Dikarya</taxon>
        <taxon>Ascomycota</taxon>
        <taxon>Saccharomycotina</taxon>
        <taxon>Saccharomycetes</taxon>
        <taxon>Saccharomycetales</taxon>
        <taxon>Saccharomycetaceae</taxon>
        <taxon>Henningerozyma</taxon>
    </lineage>
</organism>
<dbReference type="InParanoid" id="I2H985"/>
<name>I2H985_HENB6</name>
<dbReference type="GO" id="GO:0022857">
    <property type="term" value="F:transmembrane transporter activity"/>
    <property type="evidence" value="ECO:0007669"/>
    <property type="project" value="InterPro"/>
</dbReference>
<evidence type="ECO:0000313" key="10">
    <source>
        <dbReference type="EMBL" id="CCH62937.1"/>
    </source>
</evidence>
<evidence type="ECO:0000256" key="6">
    <source>
        <dbReference type="ARBA" id="ARBA00022989"/>
    </source>
</evidence>
<keyword evidence="4" id="KW-0926">Vacuole</keyword>
<evidence type="ECO:0000256" key="9">
    <source>
        <dbReference type="SAM" id="Phobius"/>
    </source>
</evidence>
<dbReference type="InterPro" id="IPR036259">
    <property type="entry name" value="MFS_trans_sf"/>
</dbReference>
<evidence type="ECO:0000256" key="8">
    <source>
        <dbReference type="ARBA" id="ARBA00039330"/>
    </source>
</evidence>
<evidence type="ECO:0000256" key="4">
    <source>
        <dbReference type="ARBA" id="ARBA00022554"/>
    </source>
</evidence>
<accession>I2H985</accession>
<reference evidence="10 11" key="1">
    <citation type="journal article" date="2011" name="Proc. Natl. Acad. Sci. U.S.A.">
        <title>Evolutionary erosion of yeast sex chromosomes by mating-type switching accidents.</title>
        <authorList>
            <person name="Gordon J.L."/>
            <person name="Armisen D."/>
            <person name="Proux-Wera E."/>
            <person name="Oheigeartaigh S.S."/>
            <person name="Byrne K.P."/>
            <person name="Wolfe K.H."/>
        </authorList>
    </citation>
    <scope>NUCLEOTIDE SEQUENCE [LARGE SCALE GENOMIC DNA]</scope>
    <source>
        <strain evidence="11">ATCC 34711 / CBS 6284 / DSM 70876 / NBRC 10599 / NRRL Y-10934 / UCD 77-7</strain>
    </source>
</reference>
<dbReference type="GeneID" id="14498114"/>
<dbReference type="RefSeq" id="XP_004182456.1">
    <property type="nucleotide sequence ID" value="XM_004182408.1"/>
</dbReference>
<feature type="transmembrane region" description="Helical" evidence="9">
    <location>
        <begin position="363"/>
        <end position="384"/>
    </location>
</feature>
<feature type="transmembrane region" description="Helical" evidence="9">
    <location>
        <begin position="158"/>
        <end position="181"/>
    </location>
</feature>
<dbReference type="PANTHER" id="PTHR21576:SF45">
    <property type="entry name" value="TRANSPORTER MCH1-RELATED"/>
    <property type="match status" value="1"/>
</dbReference>
<dbReference type="OrthoDB" id="199930at2759"/>
<proteinExistence type="inferred from homology"/>
<dbReference type="Pfam" id="PF07690">
    <property type="entry name" value="MFS_1"/>
    <property type="match status" value="1"/>
</dbReference>
<evidence type="ECO:0000256" key="3">
    <source>
        <dbReference type="ARBA" id="ARBA00022448"/>
    </source>
</evidence>
<dbReference type="HOGENOM" id="CLU_012596_3_0_1"/>
<gene>
    <name evidence="10" type="primary">TBLA0I02810</name>
    <name evidence="10" type="ORF">TBLA_0I02810</name>
</gene>
<dbReference type="GO" id="GO:0000329">
    <property type="term" value="C:fungal-type vacuole membrane"/>
    <property type="evidence" value="ECO:0007669"/>
    <property type="project" value="EnsemblFungi"/>
</dbReference>
<keyword evidence="11" id="KW-1185">Reference proteome</keyword>
<keyword evidence="7 9" id="KW-0472">Membrane</keyword>
<dbReference type="SUPFAM" id="SSF103473">
    <property type="entry name" value="MFS general substrate transporter"/>
    <property type="match status" value="1"/>
</dbReference>
<dbReference type="eggNOG" id="ENOG502QTNE">
    <property type="taxonomic scope" value="Eukaryota"/>
</dbReference>